<dbReference type="Pfam" id="PF03140">
    <property type="entry name" value="DUF247"/>
    <property type="match status" value="1"/>
</dbReference>
<dbReference type="PANTHER" id="PTHR31549">
    <property type="entry name" value="PROTEIN, PUTATIVE (DUF247)-RELATED-RELATED"/>
    <property type="match status" value="1"/>
</dbReference>
<accession>A0ABP0XUI0</accession>
<sequence length="151" mass="16787">MEASPAFAFEKAVIFYLPTISLDVNSEVVLRNLVAYEASKPSGPLNGIIDSEEDVKLLKEKGIILNHLNSDAEVAKLWNGMSKSIKLTKVPFLDKNPKLKTSNLNCFLCLRFTPSILFFSDVCSLRRHQNNESPSGVWFQVEQPGASSDAR</sequence>
<keyword evidence="3" id="KW-1185">Reference proteome</keyword>
<protein>
    <submittedName>
        <fullName evidence="2">Uncharacterized protein</fullName>
    </submittedName>
</protein>
<evidence type="ECO:0000256" key="1">
    <source>
        <dbReference type="SAM" id="MobiDB-lite"/>
    </source>
</evidence>
<organism evidence="2 3">
    <name type="scientific">Citrullus colocynthis</name>
    <name type="common">colocynth</name>
    <dbReference type="NCBI Taxonomy" id="252529"/>
    <lineage>
        <taxon>Eukaryota</taxon>
        <taxon>Viridiplantae</taxon>
        <taxon>Streptophyta</taxon>
        <taxon>Embryophyta</taxon>
        <taxon>Tracheophyta</taxon>
        <taxon>Spermatophyta</taxon>
        <taxon>Magnoliopsida</taxon>
        <taxon>eudicotyledons</taxon>
        <taxon>Gunneridae</taxon>
        <taxon>Pentapetalae</taxon>
        <taxon>rosids</taxon>
        <taxon>fabids</taxon>
        <taxon>Cucurbitales</taxon>
        <taxon>Cucurbitaceae</taxon>
        <taxon>Benincaseae</taxon>
        <taxon>Citrullus</taxon>
    </lineage>
</organism>
<dbReference type="PANTHER" id="PTHR31549:SF277">
    <property type="entry name" value="OS08G0167400 PROTEIN"/>
    <property type="match status" value="1"/>
</dbReference>
<dbReference type="Proteomes" id="UP001642487">
    <property type="component" value="Chromosome 1"/>
</dbReference>
<proteinExistence type="predicted"/>
<evidence type="ECO:0000313" key="3">
    <source>
        <dbReference type="Proteomes" id="UP001642487"/>
    </source>
</evidence>
<evidence type="ECO:0000313" key="2">
    <source>
        <dbReference type="EMBL" id="CAK9310373.1"/>
    </source>
</evidence>
<gene>
    <name evidence="2" type="ORF">CITCOLO1_LOCUS1994</name>
</gene>
<name>A0ABP0XUI0_9ROSI</name>
<dbReference type="EMBL" id="OZ021735">
    <property type="protein sequence ID" value="CAK9310373.1"/>
    <property type="molecule type" value="Genomic_DNA"/>
</dbReference>
<feature type="region of interest" description="Disordered" evidence="1">
    <location>
        <begin position="130"/>
        <end position="151"/>
    </location>
</feature>
<dbReference type="InterPro" id="IPR004158">
    <property type="entry name" value="DUF247_pln"/>
</dbReference>
<reference evidence="2 3" key="1">
    <citation type="submission" date="2024-03" db="EMBL/GenBank/DDBJ databases">
        <authorList>
            <person name="Gkanogiannis A."/>
            <person name="Becerra Lopez-Lavalle L."/>
        </authorList>
    </citation>
    <scope>NUCLEOTIDE SEQUENCE [LARGE SCALE GENOMIC DNA]</scope>
</reference>